<dbReference type="PANTHER" id="PTHR31528:SF1">
    <property type="entry name" value="4-AMINO-5-HYDROXYMETHYL-2-METHYLPYRIMIDINE PHOSPHATE SYNTHASE THI11-RELATED"/>
    <property type="match status" value="1"/>
</dbReference>
<dbReference type="InterPro" id="IPR027939">
    <property type="entry name" value="NMT1/THI5"/>
</dbReference>
<comment type="function">
    <text evidence="1">Responsible for the formation of the pyrimidine heterocycle in the thiamine biosynthesis pathway. Catalyzes the formation of hydroxymethylpyrimidine phosphate (HMP-P) from histidine and pyridoxal phosphate (PLP). The protein uses PLP and the active site histidine to form HMP-P, generating an inactive enzyme. The enzyme can only undergo a single turnover, which suggests it is a suicide enzyme.</text>
</comment>
<dbReference type="InterPro" id="IPR015168">
    <property type="entry name" value="SsuA/THI5"/>
</dbReference>
<comment type="similarity">
    <text evidence="3">Belongs to the NMT1/THI5 family.</text>
</comment>
<comment type="subunit">
    <text evidence="4">Homodimer.</text>
</comment>
<accession>A0ABU3NSR4</accession>
<dbReference type="PANTHER" id="PTHR31528">
    <property type="entry name" value="4-AMINO-5-HYDROXYMETHYL-2-METHYLPYRIMIDINE PHOSPHATE SYNTHASE THI11-RELATED"/>
    <property type="match status" value="1"/>
</dbReference>
<evidence type="ECO:0000256" key="2">
    <source>
        <dbReference type="ARBA" id="ARBA00004948"/>
    </source>
</evidence>
<evidence type="ECO:0000256" key="3">
    <source>
        <dbReference type="ARBA" id="ARBA00009406"/>
    </source>
</evidence>
<evidence type="ECO:0000259" key="13">
    <source>
        <dbReference type="Pfam" id="PF09084"/>
    </source>
</evidence>
<evidence type="ECO:0000256" key="1">
    <source>
        <dbReference type="ARBA" id="ARBA00003469"/>
    </source>
</evidence>
<evidence type="ECO:0000256" key="12">
    <source>
        <dbReference type="SAM" id="SignalP"/>
    </source>
</evidence>
<sequence length="333" mass="37195">MRPNKTFLIVLAAVLAAALLSPTPPAAAAGKPVELMLQWTHQAQFAGYYVAAAKGIYKAHGLDVRIIAGGPGLDPMNELADGNVDFVSAWLSTALIRREEGLPLVNVAQIVNRSNLLMISWKDWAGGSPRDLDGRRISVWEGDFRAPYLAWLQAEGVEPAAIYPQYYSVNLFLRRGVDACSAMYYNEYHMLYQAGVNEDERSVFFLKDYGFGFPEDGLYCTENTIRLDREMVAAFRAASLEGWRYAAEHPDEALDITMEYVTAANVATNRPHMKWMLEKILTSIVPGGKDPWTLGKLARDDYEKTVQMMRGQKMLHSQPTYEAFTGEVTARVP</sequence>
<evidence type="ECO:0000256" key="8">
    <source>
        <dbReference type="ARBA" id="ARBA00022977"/>
    </source>
</evidence>
<keyword evidence="7" id="KW-0663">Pyridoxal phosphate</keyword>
<reference evidence="14 15" key="1">
    <citation type="submission" date="2023-07" db="EMBL/GenBank/DDBJ databases">
        <title>The novel representative of Negativicutes class, Anaeroselena agilis gen. nov. sp. nov.</title>
        <authorList>
            <person name="Prokofeva M.I."/>
            <person name="Elcheninov A.G."/>
            <person name="Klyukina A."/>
            <person name="Kublanov I.V."/>
            <person name="Frolov E.N."/>
            <person name="Podosokorskaya O.A."/>
        </authorList>
    </citation>
    <scope>NUCLEOTIDE SEQUENCE [LARGE SCALE GENOMIC DNA]</scope>
    <source>
        <strain evidence="14 15">4137-cl</strain>
    </source>
</reference>
<evidence type="ECO:0000256" key="6">
    <source>
        <dbReference type="ARBA" id="ARBA00022723"/>
    </source>
</evidence>
<evidence type="ECO:0000256" key="9">
    <source>
        <dbReference type="ARBA" id="ARBA00023004"/>
    </source>
</evidence>
<dbReference type="EMBL" id="JAUOZS010000001">
    <property type="protein sequence ID" value="MDT8899866.1"/>
    <property type="molecule type" value="Genomic_DNA"/>
</dbReference>
<evidence type="ECO:0000313" key="15">
    <source>
        <dbReference type="Proteomes" id="UP001254848"/>
    </source>
</evidence>
<proteinExistence type="inferred from homology"/>
<dbReference type="Proteomes" id="UP001254848">
    <property type="component" value="Unassembled WGS sequence"/>
</dbReference>
<evidence type="ECO:0000256" key="10">
    <source>
        <dbReference type="ARBA" id="ARBA00033171"/>
    </source>
</evidence>
<evidence type="ECO:0000256" key="4">
    <source>
        <dbReference type="ARBA" id="ARBA00011738"/>
    </source>
</evidence>
<gene>
    <name evidence="14" type="ORF">Q4T40_01200</name>
</gene>
<comment type="caution">
    <text evidence="14">The sequence shown here is derived from an EMBL/GenBank/DDBJ whole genome shotgun (WGS) entry which is preliminary data.</text>
</comment>
<keyword evidence="8" id="KW-0784">Thiamine biosynthesis</keyword>
<feature type="signal peptide" evidence="12">
    <location>
        <begin position="1"/>
        <end position="28"/>
    </location>
</feature>
<keyword evidence="9" id="KW-0408">Iron</keyword>
<feature type="chain" id="PRO_5045450726" description="Thiamine pyrimidine synthase" evidence="12">
    <location>
        <begin position="29"/>
        <end position="333"/>
    </location>
</feature>
<evidence type="ECO:0000313" key="14">
    <source>
        <dbReference type="EMBL" id="MDT8899866.1"/>
    </source>
</evidence>
<keyword evidence="12" id="KW-0732">Signal</keyword>
<evidence type="ECO:0000256" key="7">
    <source>
        <dbReference type="ARBA" id="ARBA00022898"/>
    </source>
</evidence>
<keyword evidence="6" id="KW-0479">Metal-binding</keyword>
<comment type="catalytic activity">
    <reaction evidence="11">
        <text>N(6)-(pyridoxal phosphate)-L-lysyl-[4-amino-5-hydroxymethyl-2-methylpyrimidine phosphate synthase] + L-histidyl-[4-amino-5-hydroxymethyl-2-methylpyrimidine phosphate synthase] + 2 Fe(3+) + 4 H2O = L-lysyl-[4-amino-5-hydroxymethyl-2-methylpyrimidine phosphate synthase] + (2S)-2-amino-5-hydroxy-4-oxopentanoyl-[4-amino-5-hydroxymethyl-2-methylpyrimidine phosphate synthase] + 4-amino-2-methyl-5-(phosphooxymethyl)pyrimidine + 3-oxopropanoate + 2 Fe(2+) + 2 H(+)</text>
        <dbReference type="Rhea" id="RHEA:65756"/>
        <dbReference type="Rhea" id="RHEA-COMP:16892"/>
        <dbReference type="Rhea" id="RHEA-COMP:16893"/>
        <dbReference type="Rhea" id="RHEA-COMP:16894"/>
        <dbReference type="Rhea" id="RHEA-COMP:16895"/>
        <dbReference type="ChEBI" id="CHEBI:15377"/>
        <dbReference type="ChEBI" id="CHEBI:15378"/>
        <dbReference type="ChEBI" id="CHEBI:29033"/>
        <dbReference type="ChEBI" id="CHEBI:29034"/>
        <dbReference type="ChEBI" id="CHEBI:29969"/>
        <dbReference type="ChEBI" id="CHEBI:29979"/>
        <dbReference type="ChEBI" id="CHEBI:33190"/>
        <dbReference type="ChEBI" id="CHEBI:58354"/>
        <dbReference type="ChEBI" id="CHEBI:143915"/>
        <dbReference type="ChEBI" id="CHEBI:157692"/>
    </reaction>
    <physiologicalReaction direction="left-to-right" evidence="11">
        <dbReference type="Rhea" id="RHEA:65757"/>
    </physiologicalReaction>
</comment>
<protein>
    <recommendedName>
        <fullName evidence="10">Thiamine pyrimidine synthase</fullName>
    </recommendedName>
</protein>
<dbReference type="Gene3D" id="3.40.190.10">
    <property type="entry name" value="Periplasmic binding protein-like II"/>
    <property type="match status" value="2"/>
</dbReference>
<dbReference type="RefSeq" id="WP_413778433.1">
    <property type="nucleotide sequence ID" value="NZ_JAUOZS010000001.1"/>
</dbReference>
<evidence type="ECO:0000256" key="5">
    <source>
        <dbReference type="ARBA" id="ARBA00022679"/>
    </source>
</evidence>
<name>A0ABU3NSR4_9FIRM</name>
<evidence type="ECO:0000256" key="11">
    <source>
        <dbReference type="ARBA" id="ARBA00048179"/>
    </source>
</evidence>
<dbReference type="Pfam" id="PF09084">
    <property type="entry name" value="NMT1"/>
    <property type="match status" value="1"/>
</dbReference>
<keyword evidence="15" id="KW-1185">Reference proteome</keyword>
<feature type="domain" description="SsuA/THI5-like" evidence="13">
    <location>
        <begin position="43"/>
        <end position="253"/>
    </location>
</feature>
<keyword evidence="5" id="KW-0808">Transferase</keyword>
<dbReference type="SUPFAM" id="SSF53850">
    <property type="entry name" value="Periplasmic binding protein-like II"/>
    <property type="match status" value="1"/>
</dbReference>
<comment type="pathway">
    <text evidence="2">Cofactor biosynthesis; thiamine diphosphate biosynthesis.</text>
</comment>
<organism evidence="14 15">
    <name type="scientific">Anaeroselena agilis</name>
    <dbReference type="NCBI Taxonomy" id="3063788"/>
    <lineage>
        <taxon>Bacteria</taxon>
        <taxon>Bacillati</taxon>
        <taxon>Bacillota</taxon>
        <taxon>Negativicutes</taxon>
        <taxon>Acetonemataceae</taxon>
        <taxon>Anaeroselena</taxon>
    </lineage>
</organism>